<dbReference type="EMBL" id="GBRH01206978">
    <property type="protein sequence ID" value="JAD90917.1"/>
    <property type="molecule type" value="Transcribed_RNA"/>
</dbReference>
<reference evidence="1" key="2">
    <citation type="journal article" date="2015" name="Data Brief">
        <title>Shoot transcriptome of the giant reed, Arundo donax.</title>
        <authorList>
            <person name="Barrero R.A."/>
            <person name="Guerrero F.D."/>
            <person name="Moolhuijzen P."/>
            <person name="Goolsby J.A."/>
            <person name="Tidwell J."/>
            <person name="Bellgard S.E."/>
            <person name="Bellgard M.I."/>
        </authorList>
    </citation>
    <scope>NUCLEOTIDE SEQUENCE</scope>
    <source>
        <tissue evidence="1">Shoot tissue taken approximately 20 cm above the soil surface</tissue>
    </source>
</reference>
<protein>
    <submittedName>
        <fullName evidence="1">Uncharacterized protein</fullName>
    </submittedName>
</protein>
<proteinExistence type="predicted"/>
<sequence>MIHWNQHLTLELHLLKLKDPRTLGKQKKFKHQGTNLPRLIHKVEMLLPIGKMPRIN</sequence>
<evidence type="ECO:0000313" key="1">
    <source>
        <dbReference type="EMBL" id="JAD90917.1"/>
    </source>
</evidence>
<name>A0A0A9E4K5_ARUDO</name>
<reference evidence="1" key="1">
    <citation type="submission" date="2014-09" db="EMBL/GenBank/DDBJ databases">
        <authorList>
            <person name="Magalhaes I.L.F."/>
            <person name="Oliveira U."/>
            <person name="Santos F.R."/>
            <person name="Vidigal T.H.D.A."/>
            <person name="Brescovit A.D."/>
            <person name="Santos A.J."/>
        </authorList>
    </citation>
    <scope>NUCLEOTIDE SEQUENCE</scope>
    <source>
        <tissue evidence="1">Shoot tissue taken approximately 20 cm above the soil surface</tissue>
    </source>
</reference>
<organism evidence="1">
    <name type="scientific">Arundo donax</name>
    <name type="common">Giant reed</name>
    <name type="synonym">Donax arundinaceus</name>
    <dbReference type="NCBI Taxonomy" id="35708"/>
    <lineage>
        <taxon>Eukaryota</taxon>
        <taxon>Viridiplantae</taxon>
        <taxon>Streptophyta</taxon>
        <taxon>Embryophyta</taxon>
        <taxon>Tracheophyta</taxon>
        <taxon>Spermatophyta</taxon>
        <taxon>Magnoliopsida</taxon>
        <taxon>Liliopsida</taxon>
        <taxon>Poales</taxon>
        <taxon>Poaceae</taxon>
        <taxon>PACMAD clade</taxon>
        <taxon>Arundinoideae</taxon>
        <taxon>Arundineae</taxon>
        <taxon>Arundo</taxon>
    </lineage>
</organism>
<accession>A0A0A9E4K5</accession>
<dbReference type="AlphaFoldDB" id="A0A0A9E4K5"/>